<evidence type="ECO:0000256" key="2">
    <source>
        <dbReference type="ARBA" id="ARBA00005076"/>
    </source>
</evidence>
<evidence type="ECO:0000256" key="13">
    <source>
        <dbReference type="ARBA" id="ARBA00023167"/>
    </source>
</evidence>
<dbReference type="UniPathway" id="UPA00050">
    <property type="reaction ID" value="UER00463"/>
</dbReference>
<keyword evidence="12" id="KW-0457">Lysine biosynthesis</keyword>
<evidence type="ECO:0000313" key="16">
    <source>
        <dbReference type="EMBL" id="GAH98060.1"/>
    </source>
</evidence>
<keyword evidence="7" id="KW-0028">Amino-acid biosynthesis</keyword>
<evidence type="ECO:0000256" key="11">
    <source>
        <dbReference type="ARBA" id="ARBA00023002"/>
    </source>
</evidence>
<dbReference type="CDD" id="cd02316">
    <property type="entry name" value="VcASADH2_like_N"/>
    <property type="match status" value="1"/>
</dbReference>
<dbReference type="SUPFAM" id="SSF55347">
    <property type="entry name" value="Glyceraldehyde-3-phosphate dehydrogenase-like, C-terminal domain"/>
    <property type="match status" value="1"/>
</dbReference>
<dbReference type="InterPro" id="IPR012080">
    <property type="entry name" value="Asp_semialdehyde_DH"/>
</dbReference>
<comment type="similarity">
    <text evidence="4">Belongs to the aspartate-semialdehyde dehydrogenase family.</text>
</comment>
<dbReference type="InterPro" id="IPR000534">
    <property type="entry name" value="Semialdehyde_DH_NAD-bd"/>
</dbReference>
<accession>X1KWP8</accession>
<evidence type="ECO:0000256" key="7">
    <source>
        <dbReference type="ARBA" id="ARBA00022605"/>
    </source>
</evidence>
<evidence type="ECO:0000256" key="9">
    <source>
        <dbReference type="ARBA" id="ARBA00022857"/>
    </source>
</evidence>
<dbReference type="UniPathway" id="UPA00051">
    <property type="reaction ID" value="UER00464"/>
</dbReference>
<comment type="pathway">
    <text evidence="1">Amino-acid biosynthesis; L-methionine biosynthesis via de novo pathway; L-homoserine from L-aspartate: step 2/3.</text>
</comment>
<dbReference type="InterPro" id="IPR005986">
    <property type="entry name" value="Asp_semialdehyde_DH_beta"/>
</dbReference>
<sequence>MKGYRVAIVGATGLVGQEFISILEQRDFPMDSIQLLASDRSAGKKLFVSHREIEVKETVSESFKEIDIALFSAGAEISRYFSPIAAQSGAVVVDNSSAFRMVSAVPLVVPEVNPEDIKWHKGIIANPNCSTIQMVVALYPLHKVNPIKRVIVDTYQAVSGTGSAAVDELTKQAKQVLDGQATVPHVYPHQIAFNVLPEIDVFLDNAYTKEEWKLVEETRKIMHADNIAISATCVRVPVFTGHSEAVNVEFSRPMSPDEARRILAQAPGVKVLDDPTVSLYPQPWSATGTDEVFVGRIRRDTSHPNGLIMWVVADNLRKGAALNTIQIAEEMIKREWLHPRR</sequence>
<protein>
    <recommendedName>
        <fullName evidence="6">aspartate-semialdehyde dehydrogenase</fullName>
        <ecNumber evidence="6">1.2.1.11</ecNumber>
    </recommendedName>
</protein>
<dbReference type="UniPathway" id="UPA00034">
    <property type="reaction ID" value="UER00016"/>
</dbReference>
<keyword evidence="10" id="KW-0220">Diaminopimelate biosynthesis</keyword>
<dbReference type="PIRSF" id="PIRSF000148">
    <property type="entry name" value="ASA_dh"/>
    <property type="match status" value="1"/>
</dbReference>
<dbReference type="AlphaFoldDB" id="X1KWP8"/>
<dbReference type="GO" id="GO:0046983">
    <property type="term" value="F:protein dimerization activity"/>
    <property type="evidence" value="ECO:0007669"/>
    <property type="project" value="InterPro"/>
</dbReference>
<reference evidence="16" key="1">
    <citation type="journal article" date="2014" name="Front. Microbiol.">
        <title>High frequency of phylogenetically diverse reductive dehalogenase-homologous genes in deep subseafloor sedimentary metagenomes.</title>
        <authorList>
            <person name="Kawai M."/>
            <person name="Futagami T."/>
            <person name="Toyoda A."/>
            <person name="Takaki Y."/>
            <person name="Nishi S."/>
            <person name="Hori S."/>
            <person name="Arai W."/>
            <person name="Tsubouchi T."/>
            <person name="Morono Y."/>
            <person name="Uchiyama I."/>
            <person name="Ito T."/>
            <person name="Fujiyama A."/>
            <person name="Inagaki F."/>
            <person name="Takami H."/>
        </authorList>
    </citation>
    <scope>NUCLEOTIDE SEQUENCE</scope>
    <source>
        <strain evidence="16">Expedition CK06-06</strain>
    </source>
</reference>
<dbReference type="PANTHER" id="PTHR46278">
    <property type="entry name" value="DEHYDROGENASE, PUTATIVE-RELATED"/>
    <property type="match status" value="1"/>
</dbReference>
<dbReference type="PROSITE" id="PS01103">
    <property type="entry name" value="ASD"/>
    <property type="match status" value="1"/>
</dbReference>
<dbReference type="InterPro" id="IPR000319">
    <property type="entry name" value="Asp-semialdehyde_DH_CS"/>
</dbReference>
<dbReference type="GO" id="GO:0009088">
    <property type="term" value="P:threonine biosynthetic process"/>
    <property type="evidence" value="ECO:0007669"/>
    <property type="project" value="UniProtKB-UniPathway"/>
</dbReference>
<comment type="catalytic activity">
    <reaction evidence="14">
        <text>L-aspartate 4-semialdehyde + phosphate + NADP(+) = 4-phospho-L-aspartate + NADPH + H(+)</text>
        <dbReference type="Rhea" id="RHEA:24284"/>
        <dbReference type="ChEBI" id="CHEBI:15378"/>
        <dbReference type="ChEBI" id="CHEBI:43474"/>
        <dbReference type="ChEBI" id="CHEBI:57535"/>
        <dbReference type="ChEBI" id="CHEBI:57783"/>
        <dbReference type="ChEBI" id="CHEBI:58349"/>
        <dbReference type="ChEBI" id="CHEBI:537519"/>
        <dbReference type="EC" id="1.2.1.11"/>
    </reaction>
</comment>
<dbReference type="NCBIfam" id="TIGR01296">
    <property type="entry name" value="asd_B"/>
    <property type="match status" value="1"/>
</dbReference>
<name>X1KWP8_9ZZZZ</name>
<proteinExistence type="inferred from homology"/>
<comment type="pathway">
    <text evidence="3">Amino-acid biosynthesis; L-threonine biosynthesis; L-threonine from L-aspartate: step 2/5.</text>
</comment>
<evidence type="ECO:0000256" key="3">
    <source>
        <dbReference type="ARBA" id="ARBA00005097"/>
    </source>
</evidence>
<dbReference type="SUPFAM" id="SSF51735">
    <property type="entry name" value="NAD(P)-binding Rossmann-fold domains"/>
    <property type="match status" value="1"/>
</dbReference>
<keyword evidence="8" id="KW-0791">Threonine biosynthesis</keyword>
<evidence type="ECO:0000256" key="5">
    <source>
        <dbReference type="ARBA" id="ARBA00011738"/>
    </source>
</evidence>
<comment type="caution">
    <text evidence="16">The sequence shown here is derived from an EMBL/GenBank/DDBJ whole genome shotgun (WGS) entry which is preliminary data.</text>
</comment>
<comment type="subunit">
    <text evidence="5">Homodimer.</text>
</comment>
<dbReference type="CDD" id="cd18131">
    <property type="entry name" value="ASADH_C_bac_euk_like"/>
    <property type="match status" value="1"/>
</dbReference>
<evidence type="ECO:0000256" key="4">
    <source>
        <dbReference type="ARBA" id="ARBA00010584"/>
    </source>
</evidence>
<dbReference type="GO" id="GO:0051287">
    <property type="term" value="F:NAD binding"/>
    <property type="evidence" value="ECO:0007669"/>
    <property type="project" value="InterPro"/>
</dbReference>
<evidence type="ECO:0000259" key="15">
    <source>
        <dbReference type="SMART" id="SM00859"/>
    </source>
</evidence>
<dbReference type="GO" id="GO:0009089">
    <property type="term" value="P:lysine biosynthetic process via diaminopimelate"/>
    <property type="evidence" value="ECO:0007669"/>
    <property type="project" value="UniProtKB-UniPathway"/>
</dbReference>
<dbReference type="HAMAP" id="MF_02121">
    <property type="entry name" value="ASADH"/>
    <property type="match status" value="1"/>
</dbReference>
<dbReference type="InterPro" id="IPR012280">
    <property type="entry name" value="Semialdhyde_DH_dimer_dom"/>
</dbReference>
<dbReference type="Gene3D" id="3.40.50.720">
    <property type="entry name" value="NAD(P)-binding Rossmann-like Domain"/>
    <property type="match status" value="1"/>
</dbReference>
<dbReference type="Gene3D" id="3.30.360.10">
    <property type="entry name" value="Dihydrodipicolinate Reductase, domain 2"/>
    <property type="match status" value="1"/>
</dbReference>
<dbReference type="Pfam" id="PF02774">
    <property type="entry name" value="Semialdhyde_dhC"/>
    <property type="match status" value="1"/>
</dbReference>
<organism evidence="16">
    <name type="scientific">marine sediment metagenome</name>
    <dbReference type="NCBI Taxonomy" id="412755"/>
    <lineage>
        <taxon>unclassified sequences</taxon>
        <taxon>metagenomes</taxon>
        <taxon>ecological metagenomes</taxon>
    </lineage>
</organism>
<dbReference type="GO" id="GO:0050661">
    <property type="term" value="F:NADP binding"/>
    <property type="evidence" value="ECO:0007669"/>
    <property type="project" value="InterPro"/>
</dbReference>
<evidence type="ECO:0000256" key="14">
    <source>
        <dbReference type="ARBA" id="ARBA00047891"/>
    </source>
</evidence>
<dbReference type="GO" id="GO:0019877">
    <property type="term" value="P:diaminopimelate biosynthetic process"/>
    <property type="evidence" value="ECO:0007669"/>
    <property type="project" value="UniProtKB-KW"/>
</dbReference>
<dbReference type="GO" id="GO:0009086">
    <property type="term" value="P:methionine biosynthetic process"/>
    <property type="evidence" value="ECO:0007669"/>
    <property type="project" value="UniProtKB-KW"/>
</dbReference>
<evidence type="ECO:0000256" key="12">
    <source>
        <dbReference type="ARBA" id="ARBA00023154"/>
    </source>
</evidence>
<dbReference type="Pfam" id="PF01118">
    <property type="entry name" value="Semialdhyde_dh"/>
    <property type="match status" value="1"/>
</dbReference>
<dbReference type="NCBIfam" id="NF011456">
    <property type="entry name" value="PRK14874.1"/>
    <property type="match status" value="1"/>
</dbReference>
<keyword evidence="13" id="KW-0486">Methionine biosynthesis</keyword>
<gene>
    <name evidence="16" type="ORF">S06H3_04526</name>
</gene>
<dbReference type="SMART" id="SM00859">
    <property type="entry name" value="Semialdhyde_dh"/>
    <property type="match status" value="1"/>
</dbReference>
<evidence type="ECO:0000256" key="1">
    <source>
        <dbReference type="ARBA" id="ARBA00005021"/>
    </source>
</evidence>
<dbReference type="PANTHER" id="PTHR46278:SF2">
    <property type="entry name" value="ASPARTATE-SEMIALDEHYDE DEHYDROGENASE"/>
    <property type="match status" value="1"/>
</dbReference>
<evidence type="ECO:0000256" key="6">
    <source>
        <dbReference type="ARBA" id="ARBA00013120"/>
    </source>
</evidence>
<dbReference type="EC" id="1.2.1.11" evidence="6"/>
<evidence type="ECO:0000256" key="10">
    <source>
        <dbReference type="ARBA" id="ARBA00022915"/>
    </source>
</evidence>
<keyword evidence="9" id="KW-0521">NADP</keyword>
<dbReference type="InterPro" id="IPR036291">
    <property type="entry name" value="NAD(P)-bd_dom_sf"/>
</dbReference>
<feature type="domain" description="Semialdehyde dehydrogenase NAD-binding" evidence="15">
    <location>
        <begin position="5"/>
        <end position="120"/>
    </location>
</feature>
<dbReference type="GO" id="GO:0004073">
    <property type="term" value="F:aspartate-semialdehyde dehydrogenase activity"/>
    <property type="evidence" value="ECO:0007669"/>
    <property type="project" value="UniProtKB-EC"/>
</dbReference>
<evidence type="ECO:0000256" key="8">
    <source>
        <dbReference type="ARBA" id="ARBA00022697"/>
    </source>
</evidence>
<dbReference type="EMBL" id="BARV01001596">
    <property type="protein sequence ID" value="GAH98060.1"/>
    <property type="molecule type" value="Genomic_DNA"/>
</dbReference>
<comment type="pathway">
    <text evidence="2">Amino-acid biosynthesis; L-lysine biosynthesis via DAP pathway; (S)-tetrahydrodipicolinate from L-aspartate: step 2/4.</text>
</comment>
<keyword evidence="11" id="KW-0560">Oxidoreductase</keyword>
<dbReference type="GO" id="GO:0009097">
    <property type="term" value="P:isoleucine biosynthetic process"/>
    <property type="evidence" value="ECO:0007669"/>
    <property type="project" value="InterPro"/>
</dbReference>